<reference evidence="3 4" key="1">
    <citation type="submission" date="2007-06" db="EMBL/GenBank/DDBJ databases">
        <authorList>
            <person name="Shimkets L."/>
            <person name="Ferriera S."/>
            <person name="Johnson J."/>
            <person name="Kravitz S."/>
            <person name="Beeson K."/>
            <person name="Sutton G."/>
            <person name="Rogers Y.-H."/>
            <person name="Friedman R."/>
            <person name="Frazier M."/>
            <person name="Venter J.C."/>
        </authorList>
    </citation>
    <scope>NUCLEOTIDE SEQUENCE [LARGE SCALE GENOMIC DNA]</scope>
    <source>
        <strain evidence="3 4">SIR-1</strain>
    </source>
</reference>
<dbReference type="CDD" id="cd05009">
    <property type="entry name" value="SIS_GlmS_GlmD_2"/>
    <property type="match status" value="1"/>
</dbReference>
<evidence type="ECO:0000256" key="1">
    <source>
        <dbReference type="ARBA" id="ARBA00022737"/>
    </source>
</evidence>
<dbReference type="GO" id="GO:0097367">
    <property type="term" value="F:carbohydrate derivative binding"/>
    <property type="evidence" value="ECO:0007669"/>
    <property type="project" value="InterPro"/>
</dbReference>
<dbReference type="InterPro" id="IPR035490">
    <property type="entry name" value="GlmS/FrlB_SIS"/>
</dbReference>
<dbReference type="RefSeq" id="WP_006969048.1">
    <property type="nucleotide sequence ID" value="NZ_ABCS01000001.1"/>
</dbReference>
<dbReference type="STRING" id="391625.PPSIR1_05383"/>
<dbReference type="Gene3D" id="3.40.50.10490">
    <property type="entry name" value="Glucose-6-phosphate isomerase like protein, domain 1"/>
    <property type="match status" value="2"/>
</dbReference>
<dbReference type="EMBL" id="ABCS01000001">
    <property type="protein sequence ID" value="EDM81873.1"/>
    <property type="molecule type" value="Genomic_DNA"/>
</dbReference>
<comment type="caution">
    <text evidence="3">The sequence shown here is derived from an EMBL/GenBank/DDBJ whole genome shotgun (WGS) entry which is preliminary data.</text>
</comment>
<protein>
    <submittedName>
        <fullName evidence="3">SIS domain protein</fullName>
    </submittedName>
</protein>
<dbReference type="PROSITE" id="PS51464">
    <property type="entry name" value="SIS"/>
    <property type="match status" value="2"/>
</dbReference>
<dbReference type="SUPFAM" id="SSF53697">
    <property type="entry name" value="SIS domain"/>
    <property type="match status" value="1"/>
</dbReference>
<evidence type="ECO:0000313" key="4">
    <source>
        <dbReference type="Proteomes" id="UP000005801"/>
    </source>
</evidence>
<dbReference type="PANTHER" id="PTHR10937:SF8">
    <property type="entry name" value="AMINOTRANSFERASE-RELATED"/>
    <property type="match status" value="1"/>
</dbReference>
<name>A6FX49_9BACT</name>
<gene>
    <name evidence="3" type="ORF">PPSIR1_05383</name>
</gene>
<dbReference type="GO" id="GO:1901135">
    <property type="term" value="P:carbohydrate derivative metabolic process"/>
    <property type="evidence" value="ECO:0007669"/>
    <property type="project" value="InterPro"/>
</dbReference>
<dbReference type="AlphaFoldDB" id="A6FX49"/>
<evidence type="ECO:0000259" key="2">
    <source>
        <dbReference type="PROSITE" id="PS51464"/>
    </source>
</evidence>
<feature type="domain" description="SIS" evidence="2">
    <location>
        <begin position="30"/>
        <end position="172"/>
    </location>
</feature>
<proteinExistence type="predicted"/>
<dbReference type="PANTHER" id="PTHR10937">
    <property type="entry name" value="GLUCOSAMINE--FRUCTOSE-6-PHOSPHATE AMINOTRANSFERASE, ISOMERIZING"/>
    <property type="match status" value="1"/>
</dbReference>
<organism evidence="3 4">
    <name type="scientific">Plesiocystis pacifica SIR-1</name>
    <dbReference type="NCBI Taxonomy" id="391625"/>
    <lineage>
        <taxon>Bacteria</taxon>
        <taxon>Pseudomonadati</taxon>
        <taxon>Myxococcota</taxon>
        <taxon>Polyangia</taxon>
        <taxon>Nannocystales</taxon>
        <taxon>Nannocystaceae</taxon>
        <taxon>Plesiocystis</taxon>
    </lineage>
</organism>
<dbReference type="InterPro" id="IPR035466">
    <property type="entry name" value="GlmS/AgaS_SIS"/>
</dbReference>
<dbReference type="CDD" id="cd05008">
    <property type="entry name" value="SIS_GlmS_GlmD_1"/>
    <property type="match status" value="1"/>
</dbReference>
<dbReference type="InterPro" id="IPR001347">
    <property type="entry name" value="SIS_dom"/>
</dbReference>
<dbReference type="OrthoDB" id="9761808at2"/>
<dbReference type="Proteomes" id="UP000005801">
    <property type="component" value="Unassembled WGS sequence"/>
</dbReference>
<dbReference type="InterPro" id="IPR046348">
    <property type="entry name" value="SIS_dom_sf"/>
</dbReference>
<accession>A6FX49</accession>
<keyword evidence="1" id="KW-0677">Repeat</keyword>
<keyword evidence="4" id="KW-1185">Reference proteome</keyword>
<feature type="domain" description="SIS" evidence="2">
    <location>
        <begin position="196"/>
        <end position="336"/>
    </location>
</feature>
<dbReference type="eggNOG" id="COG0449">
    <property type="taxonomic scope" value="Bacteria"/>
</dbReference>
<dbReference type="Pfam" id="PF01380">
    <property type="entry name" value="SIS"/>
    <property type="match status" value="2"/>
</dbReference>
<sequence length="346" mass="36781">MTTHLEREIAEQPAKIEALIRDGLGAARDVAARIRGHGPRFVVIAARGTSDNAARYAKYLFGLRQGWVTALATPSLHTLYGAAPDLRDALTIGISQSGRSPDVVSVIEAGRGQGGLTLAITNDPSSTLGKAAETVLEQRAGPELSVAATKTYTTQLATLAMLSACLSDDGGAIDELRRMPERMAATVDAAASLGDHVERYLEGPGYFTVGRGFNYSTAFEIALKVKETNYVIAEPYSPADLLHGPVAVVEAGFPVLAVAPRGRVAANMDELIAKLRERGARLLIVADDADRLAQADVPMRLPTGVPEWLSPLISVIPGQVWAQKLAVARGFDPDRPRGLNKVTLTL</sequence>
<evidence type="ECO:0000313" key="3">
    <source>
        <dbReference type="EMBL" id="EDM81873.1"/>
    </source>
</evidence>